<dbReference type="Proteomes" id="UP000515680">
    <property type="component" value="Chromosome"/>
</dbReference>
<evidence type="ECO:0000313" key="2">
    <source>
        <dbReference type="Proteomes" id="UP000515680"/>
    </source>
</evidence>
<organism evidence="1 2">
    <name type="scientific">Pseudomonas putida</name>
    <name type="common">Arthrobacter siderocapsulatus</name>
    <dbReference type="NCBI Taxonomy" id="303"/>
    <lineage>
        <taxon>Bacteria</taxon>
        <taxon>Pseudomonadati</taxon>
        <taxon>Pseudomonadota</taxon>
        <taxon>Gammaproteobacteria</taxon>
        <taxon>Pseudomonadales</taxon>
        <taxon>Pseudomonadaceae</taxon>
        <taxon>Pseudomonas</taxon>
    </lineage>
</organism>
<proteinExistence type="predicted"/>
<protein>
    <submittedName>
        <fullName evidence="1">Uncharacterized protein</fullName>
    </submittedName>
</protein>
<reference evidence="1 2" key="1">
    <citation type="submission" date="2019-12" db="EMBL/GenBank/DDBJ databases">
        <title>complete genome sequences of Pseudomonas putida str. WP8-W18-CRE-01 isolated from wastewater treatment plant effluent.</title>
        <authorList>
            <person name="Sekizuka T."/>
            <person name="Itokawa K."/>
            <person name="Yatsu K."/>
            <person name="Inamine Y."/>
            <person name="Kuroda M."/>
        </authorList>
    </citation>
    <scope>NUCLEOTIDE SEQUENCE [LARGE SCALE GENOMIC DNA]</scope>
    <source>
        <strain evidence="1 2">WP8-W18-CRE-01</strain>
    </source>
</reference>
<accession>A0A6S5TJV6</accession>
<dbReference type="AlphaFoldDB" id="A0A6S5TJV6"/>
<gene>
    <name evidence="1" type="ORF">WP8W18C01_30610</name>
</gene>
<dbReference type="RefSeq" id="WP_182815501.1">
    <property type="nucleotide sequence ID" value="NZ_AP022227.1"/>
</dbReference>
<dbReference type="EMBL" id="AP022227">
    <property type="protein sequence ID" value="BBT40720.1"/>
    <property type="molecule type" value="Genomic_DNA"/>
</dbReference>
<evidence type="ECO:0000313" key="1">
    <source>
        <dbReference type="EMBL" id="BBT40720.1"/>
    </source>
</evidence>
<sequence length="165" mass="18689">MGLLNFLKKRKQPEQKSYPLTKPEVMDLVTDVCSALGLQYRMLENCGIGAPPLFKKNSDNDEAAIDLWLAGYISGFYDASSQCRGVSFELNALELIFSVLYNEHDAEFAIREYHIARMSLESDRAAAVLFGYDEFEEGMLAGGNEVYDWANNLTDPPFKLYKKYS</sequence>
<name>A0A6S5TJV6_PSEPU</name>